<dbReference type="EMBL" id="LR590464">
    <property type="protein sequence ID" value="VTP62763.1"/>
    <property type="molecule type" value="Genomic_DNA"/>
</dbReference>
<organism evidence="1 2">
    <name type="scientific">Leclercia adecarboxylata</name>
    <dbReference type="NCBI Taxonomy" id="83655"/>
    <lineage>
        <taxon>Bacteria</taxon>
        <taxon>Pseudomonadati</taxon>
        <taxon>Pseudomonadota</taxon>
        <taxon>Gammaproteobacteria</taxon>
        <taxon>Enterobacterales</taxon>
        <taxon>Enterobacteriaceae</taxon>
        <taxon>Leclercia</taxon>
    </lineage>
</organism>
<sequence length="47" mass="5068">MVCCSLFLVNLISIITEHSPPPAGAFYQNRATAPGCKDTSRVSLPFN</sequence>
<dbReference type="AlphaFoldDB" id="A0A4V6JHT3"/>
<accession>A0A4V6JHT3</accession>
<evidence type="ECO:0000313" key="1">
    <source>
        <dbReference type="EMBL" id="VTP62763.1"/>
    </source>
</evidence>
<protein>
    <submittedName>
        <fullName evidence="1">Uncharacterized protein</fullName>
    </submittedName>
</protein>
<name>A0A4V6JHT3_9ENTR</name>
<reference evidence="1 2" key="1">
    <citation type="submission" date="2019-05" db="EMBL/GenBank/DDBJ databases">
        <authorList>
            <consortium name="Pathogen Informatics"/>
        </authorList>
    </citation>
    <scope>NUCLEOTIDE SEQUENCE [LARGE SCALE GENOMIC DNA]</scope>
    <source>
        <strain evidence="1 2">NCTC13032</strain>
    </source>
</reference>
<proteinExistence type="predicted"/>
<gene>
    <name evidence="1" type="ORF">NCTC13032_00515</name>
</gene>
<dbReference type="Proteomes" id="UP000310719">
    <property type="component" value="Chromosome"/>
</dbReference>
<evidence type="ECO:0000313" key="2">
    <source>
        <dbReference type="Proteomes" id="UP000310719"/>
    </source>
</evidence>